<dbReference type="PROSITE" id="PS00160">
    <property type="entry name" value="ALDOLASE_KDPG_KHG_2"/>
    <property type="match status" value="1"/>
</dbReference>
<dbReference type="SUPFAM" id="SSF51569">
    <property type="entry name" value="Aldolase"/>
    <property type="match status" value="1"/>
</dbReference>
<dbReference type="EC" id="4.1.2.21" evidence="6"/>
<evidence type="ECO:0000256" key="2">
    <source>
        <dbReference type="ARBA" id="ARBA00006906"/>
    </source>
</evidence>
<evidence type="ECO:0000313" key="7">
    <source>
        <dbReference type="Proteomes" id="UP000535937"/>
    </source>
</evidence>
<dbReference type="InterPro" id="IPR000887">
    <property type="entry name" value="Aldlse_KDPG_KHG"/>
</dbReference>
<name>A0A7W4ZAN2_9GAMM</name>
<comment type="pathway">
    <text evidence="1">Carbohydrate acid metabolism.</text>
</comment>
<dbReference type="InterPro" id="IPR013785">
    <property type="entry name" value="Aldolase_TIM"/>
</dbReference>
<dbReference type="InterPro" id="IPR031338">
    <property type="entry name" value="KDPG/KHG_AS_2"/>
</dbReference>
<dbReference type="AlphaFoldDB" id="A0A7W4ZAN2"/>
<evidence type="ECO:0000256" key="5">
    <source>
        <dbReference type="ARBA" id="ARBA00023277"/>
    </source>
</evidence>
<sequence>MTEQPIVATGAPHLPMVAILRGITTAEIVPVAEAIYQAGFRYIEVPLNSPDPLDTIAKLVEHFGDRACCGAGTVTTERQAEEVAATGARLIVSPNCNPRVIRRSLEQGMTVMPGIQTPTEAFAAIEAGAEYLKLFPAAHLGPEYVKHLKAVLPPEIRLLAVGGVHLDNMADFLRAGVHGFGIGGDLYKPGRTVEEVAELAELAERYIRKFLEFK</sequence>
<keyword evidence="4 6" id="KW-0456">Lyase</keyword>
<evidence type="ECO:0000256" key="4">
    <source>
        <dbReference type="ARBA" id="ARBA00023239"/>
    </source>
</evidence>
<comment type="similarity">
    <text evidence="2">Belongs to the KHG/KDPG aldolase family.</text>
</comment>
<gene>
    <name evidence="6" type="ORF">FHS09_003590</name>
</gene>
<comment type="caution">
    <text evidence="6">The sequence shown here is derived from an EMBL/GenBank/DDBJ whole genome shotgun (WGS) entry which is preliminary data.</text>
</comment>
<dbReference type="Gene3D" id="3.20.20.70">
    <property type="entry name" value="Aldolase class I"/>
    <property type="match status" value="1"/>
</dbReference>
<dbReference type="EMBL" id="JACHWZ010000019">
    <property type="protein sequence ID" value="MBB3062741.1"/>
    <property type="molecule type" value="Genomic_DNA"/>
</dbReference>
<dbReference type="NCBIfam" id="NF006600">
    <property type="entry name" value="PRK09140.1"/>
    <property type="match status" value="1"/>
</dbReference>
<organism evidence="6 7">
    <name type="scientific">Microbulbifer rhizosphaerae</name>
    <dbReference type="NCBI Taxonomy" id="1562603"/>
    <lineage>
        <taxon>Bacteria</taxon>
        <taxon>Pseudomonadati</taxon>
        <taxon>Pseudomonadota</taxon>
        <taxon>Gammaproteobacteria</taxon>
        <taxon>Cellvibrionales</taxon>
        <taxon>Microbulbiferaceae</taxon>
        <taxon>Microbulbifer</taxon>
    </lineage>
</organism>
<accession>A0A7W4ZAN2</accession>
<dbReference type="GO" id="GO:0008674">
    <property type="term" value="F:2-dehydro-3-deoxy-6-phosphogalactonate aldolase activity"/>
    <property type="evidence" value="ECO:0007669"/>
    <property type="project" value="UniProtKB-EC"/>
</dbReference>
<keyword evidence="7" id="KW-1185">Reference proteome</keyword>
<evidence type="ECO:0000313" key="6">
    <source>
        <dbReference type="EMBL" id="MBB3062741.1"/>
    </source>
</evidence>
<evidence type="ECO:0000256" key="1">
    <source>
        <dbReference type="ARBA" id="ARBA00004761"/>
    </source>
</evidence>
<proteinExistence type="inferred from homology"/>
<reference evidence="6 7" key="1">
    <citation type="submission" date="2020-08" db="EMBL/GenBank/DDBJ databases">
        <title>Genomic Encyclopedia of Type Strains, Phase III (KMG-III): the genomes of soil and plant-associated and newly described type strains.</title>
        <authorList>
            <person name="Whitman W."/>
        </authorList>
    </citation>
    <scope>NUCLEOTIDE SEQUENCE [LARGE SCALE GENOMIC DNA]</scope>
    <source>
        <strain evidence="6 7">CECT 8799</strain>
    </source>
</reference>
<dbReference type="Pfam" id="PF01081">
    <property type="entry name" value="Aldolase"/>
    <property type="match status" value="1"/>
</dbReference>
<dbReference type="Proteomes" id="UP000535937">
    <property type="component" value="Unassembled WGS sequence"/>
</dbReference>
<keyword evidence="5" id="KW-0119">Carbohydrate metabolism</keyword>
<comment type="subunit">
    <text evidence="3">Homotrimer.</text>
</comment>
<evidence type="ECO:0000256" key="3">
    <source>
        <dbReference type="ARBA" id="ARBA00011233"/>
    </source>
</evidence>
<dbReference type="PANTHER" id="PTHR30246:SF1">
    <property type="entry name" value="2-DEHYDRO-3-DEOXY-6-PHOSPHOGALACTONATE ALDOLASE-RELATED"/>
    <property type="match status" value="1"/>
</dbReference>
<dbReference type="CDD" id="cd00452">
    <property type="entry name" value="KDPG_aldolase"/>
    <property type="match status" value="1"/>
</dbReference>
<dbReference type="RefSeq" id="WP_221192094.1">
    <property type="nucleotide sequence ID" value="NZ_JACHWZ010000019.1"/>
</dbReference>
<dbReference type="PANTHER" id="PTHR30246">
    <property type="entry name" value="2-KETO-3-DEOXY-6-PHOSPHOGLUCONATE ALDOLASE"/>
    <property type="match status" value="1"/>
</dbReference>
<protein>
    <submittedName>
        <fullName evidence="6">2-dehydro-3-deoxyphosphogalactonate aldolase</fullName>
        <ecNumber evidence="6">4.1.2.21</ecNumber>
    </submittedName>
</protein>